<protein>
    <submittedName>
        <fullName evidence="2">Sugar lactone lactonase YvrE</fullName>
    </submittedName>
</protein>
<reference evidence="2 3" key="1">
    <citation type="submission" date="2018-10" db="EMBL/GenBank/DDBJ databases">
        <title>Sequencing the genomes of 1000 actinobacteria strains.</title>
        <authorList>
            <person name="Klenk H.-P."/>
        </authorList>
    </citation>
    <scope>NUCLEOTIDE SEQUENCE [LARGE SCALE GENOMIC DNA]</scope>
    <source>
        <strain evidence="2 3">DSM 45175</strain>
    </source>
</reference>
<comment type="caution">
    <text evidence="2">The sequence shown here is derived from an EMBL/GenBank/DDBJ whole genome shotgun (WGS) entry which is preliminary data.</text>
</comment>
<feature type="signal peptide" evidence="1">
    <location>
        <begin position="1"/>
        <end position="28"/>
    </location>
</feature>
<accession>A0A495JF26</accession>
<dbReference type="AlphaFoldDB" id="A0A495JF26"/>
<name>A0A495JF26_9ACTN</name>
<keyword evidence="1" id="KW-0732">Signal</keyword>
<feature type="chain" id="PRO_5019760785" evidence="1">
    <location>
        <begin position="29"/>
        <end position="328"/>
    </location>
</feature>
<dbReference type="SUPFAM" id="SSF63829">
    <property type="entry name" value="Calcium-dependent phosphotriesterase"/>
    <property type="match status" value="1"/>
</dbReference>
<dbReference type="EMBL" id="RBKT01000001">
    <property type="protein sequence ID" value="RKR87497.1"/>
    <property type="molecule type" value="Genomic_DNA"/>
</dbReference>
<proteinExistence type="predicted"/>
<dbReference type="Proteomes" id="UP000277671">
    <property type="component" value="Unassembled WGS sequence"/>
</dbReference>
<gene>
    <name evidence="2" type="ORF">BDK92_1775</name>
</gene>
<dbReference type="OrthoDB" id="504981at2"/>
<evidence type="ECO:0000313" key="3">
    <source>
        <dbReference type="Proteomes" id="UP000277671"/>
    </source>
</evidence>
<dbReference type="Gene3D" id="2.120.10.30">
    <property type="entry name" value="TolB, C-terminal domain"/>
    <property type="match status" value="1"/>
</dbReference>
<dbReference type="InterPro" id="IPR011042">
    <property type="entry name" value="6-blade_b-propeller_TolB-like"/>
</dbReference>
<organism evidence="2 3">
    <name type="scientific">Micromonospora pisi</name>
    <dbReference type="NCBI Taxonomy" id="589240"/>
    <lineage>
        <taxon>Bacteria</taxon>
        <taxon>Bacillati</taxon>
        <taxon>Actinomycetota</taxon>
        <taxon>Actinomycetes</taxon>
        <taxon>Micromonosporales</taxon>
        <taxon>Micromonosporaceae</taxon>
        <taxon>Micromonospora</taxon>
    </lineage>
</organism>
<evidence type="ECO:0000313" key="2">
    <source>
        <dbReference type="EMBL" id="RKR87497.1"/>
    </source>
</evidence>
<evidence type="ECO:0000256" key="1">
    <source>
        <dbReference type="SAM" id="SignalP"/>
    </source>
</evidence>
<sequence length="328" mass="34117">MRVRPRTTVLSVAVALAGTLAAAAPVSAAPVDTGRSATASTRPGTLFPTTFALPDGFQPEGIAIGALPYAFFGSRATGAIYRVNLVTGRGEQINAGSGTPSQGLKVDLRGRLFVGGGNSTTGAAAKVFNAFTGELLTTYQFNNVPSFVNDVVLTPDAAWFTDSTNPVLYKLPLNRWGGLPDADETVTLPLTGDIVYGAGINANGIETTPDGRGLLVVQSGPGLLFRVDPATGVARTVDLGGEVLTNGDGLLRDGRTLYVVQNRLNTVSVFELDRAGTSGRLVERVTSAGFDVPTTVAAYGNRLYLPNGRFTTPPTATTPYTVTAIPRP</sequence>
<dbReference type="RefSeq" id="WP_121156265.1">
    <property type="nucleotide sequence ID" value="NZ_RBKT01000001.1"/>
</dbReference>
<keyword evidence="3" id="KW-1185">Reference proteome</keyword>